<feature type="transmembrane region" description="Helical" evidence="6">
    <location>
        <begin position="133"/>
        <end position="156"/>
    </location>
</feature>
<organism evidence="8 9">
    <name type="scientific">Paracoccus sulfuroxidans</name>
    <dbReference type="NCBI Taxonomy" id="384678"/>
    <lineage>
        <taxon>Bacteria</taxon>
        <taxon>Pseudomonadati</taxon>
        <taxon>Pseudomonadota</taxon>
        <taxon>Alphaproteobacteria</taxon>
        <taxon>Rhodobacterales</taxon>
        <taxon>Paracoccaceae</taxon>
        <taxon>Paracoccus</taxon>
    </lineage>
</organism>
<protein>
    <submittedName>
        <fullName evidence="8">Putative MFS family arabinose efflux permease</fullName>
    </submittedName>
</protein>
<keyword evidence="2" id="KW-1003">Cell membrane</keyword>
<sequence>MQALWSAGMVSLILGYVLSQFYRAFLAVLTPTLQTELGAGPADLALSSGLWYIAFAAMQIPVGWALDRFGPRETVSVLLAVGGAGGAAVFGLAQAPWHLHVAMALLGIGCAPVMMGSYFIFARTLPPASLSAAGGAVVGFGSLGNMLGAAPLVWVIDQISWRPTLACLAIVTLAVSTTIWVFVTNPPKLTGTQPKASLRGLLQIREWRLILPLLGVTYAASACIRGLWAGPYLAEVYGVSDYLIGWVTLGMGLAMVTANLSVGRIVRLLGSDKRVSLVNTVLLCCVLALLAIAPGASLTLSAVLLVMVCVSDSSYSLIMSHGRAFLPQHLVGRGITFMNMISIAGVGVMQFLSRPVYLSVSGNHPPAQAYGYIFLFFLIPLLIGLGFYIFSAEDRHG</sequence>
<evidence type="ECO:0000256" key="1">
    <source>
        <dbReference type="ARBA" id="ARBA00004651"/>
    </source>
</evidence>
<feature type="transmembrane region" description="Helical" evidence="6">
    <location>
        <begin position="209"/>
        <end position="230"/>
    </location>
</feature>
<evidence type="ECO:0000259" key="7">
    <source>
        <dbReference type="PROSITE" id="PS50850"/>
    </source>
</evidence>
<feature type="transmembrane region" description="Helical" evidence="6">
    <location>
        <begin position="75"/>
        <end position="93"/>
    </location>
</feature>
<evidence type="ECO:0000256" key="5">
    <source>
        <dbReference type="ARBA" id="ARBA00023136"/>
    </source>
</evidence>
<dbReference type="InterPro" id="IPR050189">
    <property type="entry name" value="MFS_Efflux_Transporters"/>
</dbReference>
<evidence type="ECO:0000256" key="2">
    <source>
        <dbReference type="ARBA" id="ARBA00022475"/>
    </source>
</evidence>
<dbReference type="AlphaFoldDB" id="A0A562NM94"/>
<feature type="transmembrane region" description="Helical" evidence="6">
    <location>
        <begin position="99"/>
        <end position="121"/>
    </location>
</feature>
<feature type="transmembrane region" description="Helical" evidence="6">
    <location>
        <begin position="369"/>
        <end position="390"/>
    </location>
</feature>
<evidence type="ECO:0000313" key="8">
    <source>
        <dbReference type="EMBL" id="TWI33322.1"/>
    </source>
</evidence>
<name>A0A562NM94_9RHOB</name>
<feature type="domain" description="Major facilitator superfamily (MFS) profile" evidence="7">
    <location>
        <begin position="8"/>
        <end position="396"/>
    </location>
</feature>
<dbReference type="EMBL" id="VLKU01000007">
    <property type="protein sequence ID" value="TWI33322.1"/>
    <property type="molecule type" value="Genomic_DNA"/>
</dbReference>
<keyword evidence="3 6" id="KW-0812">Transmembrane</keyword>
<evidence type="ECO:0000313" key="9">
    <source>
        <dbReference type="Proteomes" id="UP000316225"/>
    </source>
</evidence>
<dbReference type="PANTHER" id="PTHR43124:SF3">
    <property type="entry name" value="CHLORAMPHENICOL EFFLUX PUMP RV0191"/>
    <property type="match status" value="1"/>
</dbReference>
<gene>
    <name evidence="8" type="ORF">IQ24_02463</name>
</gene>
<dbReference type="GO" id="GO:0022857">
    <property type="term" value="F:transmembrane transporter activity"/>
    <property type="evidence" value="ECO:0007669"/>
    <property type="project" value="InterPro"/>
</dbReference>
<dbReference type="InterPro" id="IPR036259">
    <property type="entry name" value="MFS_trans_sf"/>
</dbReference>
<keyword evidence="5 6" id="KW-0472">Membrane</keyword>
<comment type="caution">
    <text evidence="8">The sequence shown here is derived from an EMBL/GenBank/DDBJ whole genome shotgun (WGS) entry which is preliminary data.</text>
</comment>
<dbReference type="SUPFAM" id="SSF103473">
    <property type="entry name" value="MFS general substrate transporter"/>
    <property type="match status" value="1"/>
</dbReference>
<dbReference type="GO" id="GO:0005886">
    <property type="term" value="C:plasma membrane"/>
    <property type="evidence" value="ECO:0007669"/>
    <property type="project" value="UniProtKB-SubCell"/>
</dbReference>
<keyword evidence="4 6" id="KW-1133">Transmembrane helix</keyword>
<dbReference type="Proteomes" id="UP000316225">
    <property type="component" value="Unassembled WGS sequence"/>
</dbReference>
<dbReference type="Gene3D" id="1.20.1250.20">
    <property type="entry name" value="MFS general substrate transporter like domains"/>
    <property type="match status" value="2"/>
</dbReference>
<dbReference type="InterPro" id="IPR020846">
    <property type="entry name" value="MFS_dom"/>
</dbReference>
<proteinExistence type="predicted"/>
<dbReference type="RefSeq" id="WP_145398269.1">
    <property type="nucleotide sequence ID" value="NZ_VLKU01000007.1"/>
</dbReference>
<comment type="subcellular location">
    <subcellularLocation>
        <location evidence="1">Cell membrane</location>
        <topology evidence="1">Multi-pass membrane protein</topology>
    </subcellularLocation>
</comment>
<accession>A0A562NM94</accession>
<feature type="transmembrane region" description="Helical" evidence="6">
    <location>
        <begin position="275"/>
        <end position="293"/>
    </location>
</feature>
<evidence type="ECO:0000256" key="6">
    <source>
        <dbReference type="SAM" id="Phobius"/>
    </source>
</evidence>
<feature type="transmembrane region" description="Helical" evidence="6">
    <location>
        <begin position="162"/>
        <end position="183"/>
    </location>
</feature>
<feature type="transmembrane region" description="Helical" evidence="6">
    <location>
        <begin position="299"/>
        <end position="318"/>
    </location>
</feature>
<feature type="transmembrane region" description="Helical" evidence="6">
    <location>
        <begin position="330"/>
        <end position="349"/>
    </location>
</feature>
<reference evidence="8 9" key="1">
    <citation type="journal article" date="2015" name="Stand. Genomic Sci.">
        <title>Genomic Encyclopedia of Bacterial and Archaeal Type Strains, Phase III: the genomes of soil and plant-associated and newly described type strains.</title>
        <authorList>
            <person name="Whitman W.B."/>
            <person name="Woyke T."/>
            <person name="Klenk H.P."/>
            <person name="Zhou Y."/>
            <person name="Lilburn T.G."/>
            <person name="Beck B.J."/>
            <person name="De Vos P."/>
            <person name="Vandamme P."/>
            <person name="Eisen J.A."/>
            <person name="Garrity G."/>
            <person name="Hugenholtz P."/>
            <person name="Kyrpides N.C."/>
        </authorList>
    </citation>
    <scope>NUCLEOTIDE SEQUENCE [LARGE SCALE GENOMIC DNA]</scope>
    <source>
        <strain evidence="8 9">CGMCC 1.5364</strain>
    </source>
</reference>
<evidence type="ECO:0000256" key="4">
    <source>
        <dbReference type="ARBA" id="ARBA00022989"/>
    </source>
</evidence>
<dbReference type="PANTHER" id="PTHR43124">
    <property type="entry name" value="PURINE EFFLUX PUMP PBUE"/>
    <property type="match status" value="1"/>
</dbReference>
<dbReference type="InterPro" id="IPR011701">
    <property type="entry name" value="MFS"/>
</dbReference>
<evidence type="ECO:0000256" key="3">
    <source>
        <dbReference type="ARBA" id="ARBA00022692"/>
    </source>
</evidence>
<dbReference type="OrthoDB" id="272777at2"/>
<feature type="transmembrane region" description="Helical" evidence="6">
    <location>
        <begin position="49"/>
        <end position="66"/>
    </location>
</feature>
<dbReference type="Pfam" id="PF07690">
    <property type="entry name" value="MFS_1"/>
    <property type="match status" value="1"/>
</dbReference>
<keyword evidence="9" id="KW-1185">Reference proteome</keyword>
<feature type="transmembrane region" description="Helical" evidence="6">
    <location>
        <begin position="242"/>
        <end position="263"/>
    </location>
</feature>
<dbReference type="PROSITE" id="PS50850">
    <property type="entry name" value="MFS"/>
    <property type="match status" value="1"/>
</dbReference>